<name>A0A1C1CG55_9EURO</name>
<organism evidence="2 3">
    <name type="scientific">Cladophialophora carrionii</name>
    <dbReference type="NCBI Taxonomy" id="86049"/>
    <lineage>
        <taxon>Eukaryota</taxon>
        <taxon>Fungi</taxon>
        <taxon>Dikarya</taxon>
        <taxon>Ascomycota</taxon>
        <taxon>Pezizomycotina</taxon>
        <taxon>Eurotiomycetes</taxon>
        <taxon>Chaetothyriomycetidae</taxon>
        <taxon>Chaetothyriales</taxon>
        <taxon>Herpotrichiellaceae</taxon>
        <taxon>Cladophialophora</taxon>
    </lineage>
</organism>
<reference evidence="3" key="1">
    <citation type="submission" date="2015-07" db="EMBL/GenBank/DDBJ databases">
        <authorList>
            <person name="Teixeira M.M."/>
            <person name="Souza R.C."/>
            <person name="Almeida L.G."/>
            <person name="Vicente V.A."/>
            <person name="de Hoog S."/>
            <person name="Bocca A.L."/>
            <person name="de Almeida S.R."/>
            <person name="Vasconcelos A.T."/>
            <person name="Felipe M.S."/>
        </authorList>
    </citation>
    <scope>NUCLEOTIDE SEQUENCE [LARGE SCALE GENOMIC DNA]</scope>
    <source>
        <strain evidence="3">KSF</strain>
    </source>
</reference>
<keyword evidence="3" id="KW-1185">Reference proteome</keyword>
<accession>A0A1C1CG55</accession>
<feature type="signal peptide" evidence="1">
    <location>
        <begin position="1"/>
        <end position="21"/>
    </location>
</feature>
<keyword evidence="1" id="KW-0732">Signal</keyword>
<feature type="chain" id="PRO_5008650792" evidence="1">
    <location>
        <begin position="22"/>
        <end position="186"/>
    </location>
</feature>
<sequence length="186" mass="20235">MAFLFTALTLIAGLLMRTTVAFSGNFELTNLVVSSPFQADPYSVESTYVEFDFCDQDTPEVGSTHCGVQWSVGLSPPKISPNTCDNTSFSVTVTSWSGVANLSLKLGHQYIDDRSVYLLTFSCPKDGAQTDPRDSVGKAPYNVLSKYANFNLTYPHTPFYECDMTNAECKSCDGETILANITSAVA</sequence>
<dbReference type="AlphaFoldDB" id="A0A1C1CG55"/>
<proteinExistence type="predicted"/>
<comment type="caution">
    <text evidence="2">The sequence shown here is derived from an EMBL/GenBank/DDBJ whole genome shotgun (WGS) entry which is preliminary data.</text>
</comment>
<gene>
    <name evidence="2" type="ORF">CLCR_03696</name>
</gene>
<dbReference type="VEuPathDB" id="FungiDB:CLCR_03696"/>
<dbReference type="Proteomes" id="UP000094526">
    <property type="component" value="Unassembled WGS sequence"/>
</dbReference>
<dbReference type="EMBL" id="LGRB01000013">
    <property type="protein sequence ID" value="OCT47446.1"/>
    <property type="molecule type" value="Genomic_DNA"/>
</dbReference>
<evidence type="ECO:0000313" key="3">
    <source>
        <dbReference type="Proteomes" id="UP000094526"/>
    </source>
</evidence>
<dbReference type="OrthoDB" id="5395704at2759"/>
<protein>
    <submittedName>
        <fullName evidence="2">Uncharacterized protein</fullName>
    </submittedName>
</protein>
<dbReference type="VEuPathDB" id="FungiDB:G647_01938"/>
<evidence type="ECO:0000256" key="1">
    <source>
        <dbReference type="SAM" id="SignalP"/>
    </source>
</evidence>
<evidence type="ECO:0000313" key="2">
    <source>
        <dbReference type="EMBL" id="OCT47446.1"/>
    </source>
</evidence>